<dbReference type="AlphaFoldDB" id="A0A4U5UZX2"/>
<accession>A0A4U5UZX2</accession>
<dbReference type="PANTHER" id="PTHR22677:SF4">
    <property type="entry name" value="USHER SYNDROME TYPE-1G PROTEIN-LIKE PROTEIN"/>
    <property type="match status" value="1"/>
</dbReference>
<sequence length="276" mass="30455">MKCSTVLCVRAGVSVFRKNLQPSCLTNLRLTACDAVSMATVDPVTGDSLSVYNMTCTQREVFKCVLSGDLEYLKEFFEPGESQEESQEEDVFGLKDEAGRNVLLTAAMLGRSAIVQELVRHGARVNEQTAGGYSSLHLAACWGHLETVKTLLELGADTQTNTFKGERPVDLARKYSKTDCADCLILAEAKQDLVSYLAFVKDLISDAERNMTKEEKNICTRACSAKSDWIQTAKHSTVSDYRAQRKDIEDTLQPILNKLSAQCKCFTATNKRVGAI</sequence>
<dbReference type="PROSITE" id="PS50088">
    <property type="entry name" value="ANK_REPEAT"/>
    <property type="match status" value="2"/>
</dbReference>
<dbReference type="SUPFAM" id="SSF100934">
    <property type="entry name" value="Heat shock protein 70kD (HSP70), C-terminal subdomain"/>
    <property type="match status" value="1"/>
</dbReference>
<dbReference type="SMART" id="SM00248">
    <property type="entry name" value="ANK"/>
    <property type="match status" value="3"/>
</dbReference>
<dbReference type="SUPFAM" id="SSF48403">
    <property type="entry name" value="Ankyrin repeat"/>
    <property type="match status" value="1"/>
</dbReference>
<keyword evidence="3" id="KW-1185">Reference proteome</keyword>
<dbReference type="STRING" id="240159.A0A4U5UZX2"/>
<feature type="repeat" description="ANK" evidence="1">
    <location>
        <begin position="98"/>
        <end position="130"/>
    </location>
</feature>
<dbReference type="Proteomes" id="UP000298787">
    <property type="component" value="Chromosome 12"/>
</dbReference>
<feature type="repeat" description="ANK" evidence="1">
    <location>
        <begin position="131"/>
        <end position="163"/>
    </location>
</feature>
<dbReference type="EMBL" id="CM014089">
    <property type="protein sequence ID" value="TKS80371.1"/>
    <property type="molecule type" value="Genomic_DNA"/>
</dbReference>
<reference evidence="2 3" key="1">
    <citation type="submission" date="2019-01" db="EMBL/GenBank/DDBJ databases">
        <title>Genome Assembly of Collichthys lucidus.</title>
        <authorList>
            <person name="Cai M."/>
            <person name="Xiao S."/>
        </authorList>
    </citation>
    <scope>NUCLEOTIDE SEQUENCE [LARGE SCALE GENOMIC DNA]</scope>
    <source>
        <strain evidence="2">JT15FE1705JMU</strain>
        <tissue evidence="2">Muscle</tissue>
    </source>
</reference>
<keyword evidence="1" id="KW-0040">ANK repeat</keyword>
<gene>
    <name evidence="2" type="ORF">D9C73_013396</name>
</gene>
<dbReference type="PROSITE" id="PS50297">
    <property type="entry name" value="ANK_REP_REGION"/>
    <property type="match status" value="1"/>
</dbReference>
<dbReference type="InterPro" id="IPR002110">
    <property type="entry name" value="Ankyrin_rpt"/>
</dbReference>
<name>A0A4U5UZX2_COLLU</name>
<organism evidence="2 3">
    <name type="scientific">Collichthys lucidus</name>
    <name type="common">Big head croaker</name>
    <name type="synonym">Sciaena lucida</name>
    <dbReference type="NCBI Taxonomy" id="240159"/>
    <lineage>
        <taxon>Eukaryota</taxon>
        <taxon>Metazoa</taxon>
        <taxon>Chordata</taxon>
        <taxon>Craniata</taxon>
        <taxon>Vertebrata</taxon>
        <taxon>Euteleostomi</taxon>
        <taxon>Actinopterygii</taxon>
        <taxon>Neopterygii</taxon>
        <taxon>Teleostei</taxon>
        <taxon>Neoteleostei</taxon>
        <taxon>Acanthomorphata</taxon>
        <taxon>Eupercaria</taxon>
        <taxon>Sciaenidae</taxon>
        <taxon>Collichthys</taxon>
    </lineage>
</organism>
<dbReference type="InterPro" id="IPR039323">
    <property type="entry name" value="ANKRD_45/46/60"/>
</dbReference>
<protein>
    <submittedName>
        <fullName evidence="2">Ankyrin repeat domain-containing protein 45</fullName>
    </submittedName>
</protein>
<dbReference type="InterPro" id="IPR029048">
    <property type="entry name" value="HSP70_C_sf"/>
</dbReference>
<evidence type="ECO:0000313" key="3">
    <source>
        <dbReference type="Proteomes" id="UP000298787"/>
    </source>
</evidence>
<dbReference type="InterPro" id="IPR036770">
    <property type="entry name" value="Ankyrin_rpt-contain_sf"/>
</dbReference>
<dbReference type="PANTHER" id="PTHR22677">
    <property type="entry name" value="ANKYRIN REPEAT DOMAIN-CONTAINING PROTEIN 60"/>
    <property type="match status" value="1"/>
</dbReference>
<evidence type="ECO:0000256" key="1">
    <source>
        <dbReference type="PROSITE-ProRule" id="PRU00023"/>
    </source>
</evidence>
<evidence type="ECO:0000313" key="2">
    <source>
        <dbReference type="EMBL" id="TKS80371.1"/>
    </source>
</evidence>
<dbReference type="Gene3D" id="1.20.1270.10">
    <property type="match status" value="1"/>
</dbReference>
<proteinExistence type="predicted"/>
<dbReference type="Gene3D" id="1.25.40.20">
    <property type="entry name" value="Ankyrin repeat-containing domain"/>
    <property type="match status" value="1"/>
</dbReference>
<dbReference type="Pfam" id="PF12796">
    <property type="entry name" value="Ank_2"/>
    <property type="match status" value="1"/>
</dbReference>